<gene>
    <name evidence="1" type="ORF">BDR25DRAFT_316409</name>
</gene>
<dbReference type="EMBL" id="MU003518">
    <property type="protein sequence ID" value="KAF2467766.1"/>
    <property type="molecule type" value="Genomic_DNA"/>
</dbReference>
<accession>A0ACB6QNN4</accession>
<organism evidence="1 2">
    <name type="scientific">Lindgomyces ingoldianus</name>
    <dbReference type="NCBI Taxonomy" id="673940"/>
    <lineage>
        <taxon>Eukaryota</taxon>
        <taxon>Fungi</taxon>
        <taxon>Dikarya</taxon>
        <taxon>Ascomycota</taxon>
        <taxon>Pezizomycotina</taxon>
        <taxon>Dothideomycetes</taxon>
        <taxon>Pleosporomycetidae</taxon>
        <taxon>Pleosporales</taxon>
        <taxon>Lindgomycetaceae</taxon>
        <taxon>Lindgomyces</taxon>
    </lineage>
</organism>
<name>A0ACB6QNN4_9PLEO</name>
<sequence>MLSVSARLTIIGSYACVKKKQVAAKKKVVKAAKSSITKHKRKVNLEDNNYNLNKDIKVKDSKVFNYKVSCVICYNNSKSSNNLFTIYVAKGVKMPIILGKTFKLPNILALLCIISVYNNSYKSLAYKRLTHKGILRRHI</sequence>
<evidence type="ECO:0000313" key="2">
    <source>
        <dbReference type="Proteomes" id="UP000799755"/>
    </source>
</evidence>
<comment type="caution">
    <text evidence="1">The sequence shown here is derived from an EMBL/GenBank/DDBJ whole genome shotgun (WGS) entry which is preliminary data.</text>
</comment>
<evidence type="ECO:0000313" key="1">
    <source>
        <dbReference type="EMBL" id="KAF2467766.1"/>
    </source>
</evidence>
<dbReference type="Proteomes" id="UP000799755">
    <property type="component" value="Unassembled WGS sequence"/>
</dbReference>
<proteinExistence type="predicted"/>
<keyword evidence="2" id="KW-1185">Reference proteome</keyword>
<protein>
    <submittedName>
        <fullName evidence="1">Uncharacterized protein</fullName>
    </submittedName>
</protein>
<reference evidence="1" key="1">
    <citation type="journal article" date="2020" name="Stud. Mycol.">
        <title>101 Dothideomycetes genomes: a test case for predicting lifestyles and emergence of pathogens.</title>
        <authorList>
            <person name="Haridas S."/>
            <person name="Albert R."/>
            <person name="Binder M."/>
            <person name="Bloem J."/>
            <person name="Labutti K."/>
            <person name="Salamov A."/>
            <person name="Andreopoulos B."/>
            <person name="Baker S."/>
            <person name="Barry K."/>
            <person name="Bills G."/>
            <person name="Bluhm B."/>
            <person name="Cannon C."/>
            <person name="Castanera R."/>
            <person name="Culley D."/>
            <person name="Daum C."/>
            <person name="Ezra D."/>
            <person name="Gonzalez J."/>
            <person name="Henrissat B."/>
            <person name="Kuo A."/>
            <person name="Liang C."/>
            <person name="Lipzen A."/>
            <person name="Lutzoni F."/>
            <person name="Magnuson J."/>
            <person name="Mondo S."/>
            <person name="Nolan M."/>
            <person name="Ohm R."/>
            <person name="Pangilinan J."/>
            <person name="Park H.-J."/>
            <person name="Ramirez L."/>
            <person name="Alfaro M."/>
            <person name="Sun H."/>
            <person name="Tritt A."/>
            <person name="Yoshinaga Y."/>
            <person name="Zwiers L.-H."/>
            <person name="Turgeon B."/>
            <person name="Goodwin S."/>
            <person name="Spatafora J."/>
            <person name="Crous P."/>
            <person name="Grigoriev I."/>
        </authorList>
    </citation>
    <scope>NUCLEOTIDE SEQUENCE</scope>
    <source>
        <strain evidence="1">ATCC 200398</strain>
    </source>
</reference>